<keyword evidence="5 8" id="KW-0812">Transmembrane</keyword>
<keyword evidence="2 8" id="KW-0813">Transport</keyword>
<feature type="domain" description="ABC transmembrane type-1" evidence="9">
    <location>
        <begin position="14"/>
        <end position="225"/>
    </location>
</feature>
<dbReference type="PATRIC" id="fig|907348.3.peg.768"/>
<dbReference type="PROSITE" id="PS50928">
    <property type="entry name" value="ABC_TM1"/>
    <property type="match status" value="2"/>
</dbReference>
<dbReference type="AlphaFoldDB" id="H7EIV7"/>
<dbReference type="Proteomes" id="UP000003571">
    <property type="component" value="Unassembled WGS sequence"/>
</dbReference>
<proteinExistence type="inferred from homology"/>
<evidence type="ECO:0000256" key="5">
    <source>
        <dbReference type="ARBA" id="ARBA00022692"/>
    </source>
</evidence>
<evidence type="ECO:0000313" key="11">
    <source>
        <dbReference type="Proteomes" id="UP000003571"/>
    </source>
</evidence>
<feature type="transmembrane region" description="Helical" evidence="8">
    <location>
        <begin position="95"/>
        <end position="112"/>
    </location>
</feature>
<protein>
    <submittedName>
        <fullName evidence="10">Binding-protein-dependent transport systems inner membrane component</fullName>
    </submittedName>
</protein>
<evidence type="ECO:0000259" key="9">
    <source>
        <dbReference type="PROSITE" id="PS50928"/>
    </source>
</evidence>
<organism evidence="10 11">
    <name type="scientific">Treponema saccharophilum DSM 2985</name>
    <dbReference type="NCBI Taxonomy" id="907348"/>
    <lineage>
        <taxon>Bacteria</taxon>
        <taxon>Pseudomonadati</taxon>
        <taxon>Spirochaetota</taxon>
        <taxon>Spirochaetia</taxon>
        <taxon>Spirochaetales</taxon>
        <taxon>Treponemataceae</taxon>
        <taxon>Treponema</taxon>
    </lineage>
</organism>
<keyword evidence="3" id="KW-1003">Cell membrane</keyword>
<evidence type="ECO:0000256" key="4">
    <source>
        <dbReference type="ARBA" id="ARBA00022519"/>
    </source>
</evidence>
<dbReference type="Pfam" id="PF00528">
    <property type="entry name" value="BPD_transp_1"/>
    <property type="match status" value="2"/>
</dbReference>
<feature type="transmembrane region" description="Helical" evidence="8">
    <location>
        <begin position="250"/>
        <end position="277"/>
    </location>
</feature>
<comment type="similarity">
    <text evidence="8">Belongs to the binding-protein-dependent transport system permease family.</text>
</comment>
<comment type="caution">
    <text evidence="10">The sequence shown here is derived from an EMBL/GenBank/DDBJ whole genome shotgun (WGS) entry which is preliminary data.</text>
</comment>
<gene>
    <name evidence="10" type="ORF">TresaDRAFT_2413</name>
</gene>
<feature type="transmembrane region" description="Helical" evidence="8">
    <location>
        <begin position="465"/>
        <end position="489"/>
    </location>
</feature>
<feature type="transmembrane region" description="Helical" evidence="8">
    <location>
        <begin position="297"/>
        <end position="323"/>
    </location>
</feature>
<keyword evidence="7 8" id="KW-0472">Membrane</keyword>
<feature type="transmembrane region" description="Helical" evidence="8">
    <location>
        <begin position="12"/>
        <end position="37"/>
    </location>
</feature>
<feature type="transmembrane region" description="Helical" evidence="8">
    <location>
        <begin position="367"/>
        <end position="386"/>
    </location>
</feature>
<sequence length="505" mass="54903">MTFSSDFQQLLSAGAFTVAEAFCSTLVALAVGIPAAFFTANRRFWGRRFLLSLSSVPLCVPPLLIALGYVSFFGMSGTLNTVLMSAFSLERPPVSFLYSFAGIVVAQGFYNFPIVMSGVHDSWSALPRPQSDAARLLGAGEFRVFRTVTFWQLLPSVVSSSMLVFLYSFFSFLIVLLFGRVGSSTLEVELFKAARASLDFSRAYKIAAIETSVALFVVFSYAFLARKSNSRGISFVSGTFRRGKIRAQEFPLAVAFFLLVALFFFAPLFSIAVSALTSSRGEFTLSVFARVFSMKGFFPSLVNTVFAALFTGICSTLVAFLYASLVRTVDSRGKSAVLSVLPMVPMALSSVVVGFFLTLAVRRGNPALLVVAQVFLGWPVAFRCIYAELSRLPQETVESALVFSSSPFVLVRKIYIPSSWRGIMSAAGFCFAISAGDATLPLVMAVPHFDTLSLFTYRLAGSYRYHESCACGIVLGGMCMAVFALSNWLKARGGTIRKKRSGGII</sequence>
<feature type="transmembrane region" description="Helical" evidence="8">
    <location>
        <begin position="335"/>
        <end position="361"/>
    </location>
</feature>
<feature type="transmembrane region" description="Helical" evidence="8">
    <location>
        <begin position="49"/>
        <end position="75"/>
    </location>
</feature>
<feature type="transmembrane region" description="Helical" evidence="8">
    <location>
        <begin position="162"/>
        <end position="183"/>
    </location>
</feature>
<evidence type="ECO:0000256" key="8">
    <source>
        <dbReference type="RuleBase" id="RU363032"/>
    </source>
</evidence>
<dbReference type="eggNOG" id="COG1178">
    <property type="taxonomic scope" value="Bacteria"/>
</dbReference>
<dbReference type="STRING" id="907348.TresaDRAFT_2413"/>
<dbReference type="RefSeq" id="WP_002703040.1">
    <property type="nucleotide sequence ID" value="NZ_AGRW01000038.1"/>
</dbReference>
<dbReference type="GO" id="GO:0005886">
    <property type="term" value="C:plasma membrane"/>
    <property type="evidence" value="ECO:0007669"/>
    <property type="project" value="UniProtKB-SubCell"/>
</dbReference>
<dbReference type="EMBL" id="AGRW01000038">
    <property type="protein sequence ID" value="EIC02535.1"/>
    <property type="molecule type" value="Genomic_DNA"/>
</dbReference>
<feature type="transmembrane region" description="Helical" evidence="8">
    <location>
        <begin position="203"/>
        <end position="224"/>
    </location>
</feature>
<evidence type="ECO:0000256" key="6">
    <source>
        <dbReference type="ARBA" id="ARBA00022989"/>
    </source>
</evidence>
<evidence type="ECO:0000256" key="3">
    <source>
        <dbReference type="ARBA" id="ARBA00022475"/>
    </source>
</evidence>
<dbReference type="InterPro" id="IPR035906">
    <property type="entry name" value="MetI-like_sf"/>
</dbReference>
<accession>H7EIV7</accession>
<evidence type="ECO:0000256" key="7">
    <source>
        <dbReference type="ARBA" id="ARBA00023136"/>
    </source>
</evidence>
<dbReference type="PANTHER" id="PTHR43357:SF4">
    <property type="entry name" value="INNER MEMBRANE ABC TRANSPORTER PERMEASE PROTEIN YDCV"/>
    <property type="match status" value="1"/>
</dbReference>
<name>H7EIV7_9SPIR</name>
<dbReference type="OrthoDB" id="9776648at2"/>
<dbReference type="SUPFAM" id="SSF161098">
    <property type="entry name" value="MetI-like"/>
    <property type="match status" value="2"/>
</dbReference>
<dbReference type="Gene3D" id="1.10.3720.10">
    <property type="entry name" value="MetI-like"/>
    <property type="match status" value="2"/>
</dbReference>
<evidence type="ECO:0000256" key="1">
    <source>
        <dbReference type="ARBA" id="ARBA00004429"/>
    </source>
</evidence>
<reference evidence="10 11" key="1">
    <citation type="submission" date="2011-09" db="EMBL/GenBank/DDBJ databases">
        <title>The draft genome of Treponema saccharophilum DSM 2985.</title>
        <authorList>
            <consortium name="US DOE Joint Genome Institute (JGI-PGF)"/>
            <person name="Lucas S."/>
            <person name="Copeland A."/>
            <person name="Lapidus A."/>
            <person name="Glavina del Rio T."/>
            <person name="Dalin E."/>
            <person name="Tice H."/>
            <person name="Bruce D."/>
            <person name="Goodwin L."/>
            <person name="Pitluck S."/>
            <person name="Peters L."/>
            <person name="Kyrpides N."/>
            <person name="Mavromatis K."/>
            <person name="Ivanova N."/>
            <person name="Markowitz V."/>
            <person name="Cheng J.-F."/>
            <person name="Hugenholtz P."/>
            <person name="Woyke T."/>
            <person name="Wu D."/>
            <person name="Gronow S."/>
            <person name="Wellnitz S."/>
            <person name="Brambilla E."/>
            <person name="Klenk H.-P."/>
            <person name="Eisen J.A."/>
        </authorList>
    </citation>
    <scope>NUCLEOTIDE SEQUENCE [LARGE SCALE GENOMIC DNA]</scope>
    <source>
        <strain evidence="10 11">DSM 2985</strain>
    </source>
</reference>
<dbReference type="InterPro" id="IPR000515">
    <property type="entry name" value="MetI-like"/>
</dbReference>
<evidence type="ECO:0000313" key="10">
    <source>
        <dbReference type="EMBL" id="EIC02535.1"/>
    </source>
</evidence>
<evidence type="ECO:0000256" key="2">
    <source>
        <dbReference type="ARBA" id="ARBA00022448"/>
    </source>
</evidence>
<keyword evidence="6 8" id="KW-1133">Transmembrane helix</keyword>
<dbReference type="PANTHER" id="PTHR43357">
    <property type="entry name" value="INNER MEMBRANE ABC TRANSPORTER PERMEASE PROTEIN YDCV"/>
    <property type="match status" value="1"/>
</dbReference>
<keyword evidence="11" id="KW-1185">Reference proteome</keyword>
<feature type="transmembrane region" description="Helical" evidence="8">
    <location>
        <begin position="422"/>
        <end position="445"/>
    </location>
</feature>
<comment type="subcellular location">
    <subcellularLocation>
        <location evidence="1">Cell inner membrane</location>
        <topology evidence="1">Multi-pass membrane protein</topology>
    </subcellularLocation>
    <subcellularLocation>
        <location evidence="8">Cell membrane</location>
        <topology evidence="8">Multi-pass membrane protein</topology>
    </subcellularLocation>
</comment>
<dbReference type="CDD" id="cd06261">
    <property type="entry name" value="TM_PBP2"/>
    <property type="match status" value="2"/>
</dbReference>
<keyword evidence="4" id="KW-0997">Cell inner membrane</keyword>
<feature type="domain" description="ABC transmembrane type-1" evidence="9">
    <location>
        <begin position="301"/>
        <end position="486"/>
    </location>
</feature>
<dbReference type="GO" id="GO:0055085">
    <property type="term" value="P:transmembrane transport"/>
    <property type="evidence" value="ECO:0007669"/>
    <property type="project" value="InterPro"/>
</dbReference>